<evidence type="ECO:0000313" key="2">
    <source>
        <dbReference type="EMBL" id="QDT75094.1"/>
    </source>
</evidence>
<gene>
    <name evidence="2" type="ORF">I41_43030</name>
</gene>
<dbReference type="Pfam" id="PF00059">
    <property type="entry name" value="Lectin_C"/>
    <property type="match status" value="1"/>
</dbReference>
<dbReference type="AlphaFoldDB" id="A0A517U391"/>
<dbReference type="InterPro" id="IPR013424">
    <property type="entry name" value="Ice-binding_C"/>
</dbReference>
<name>A0A517U391_9BACT</name>
<dbReference type="EMBL" id="CP036339">
    <property type="protein sequence ID" value="QDT75094.1"/>
    <property type="molecule type" value="Genomic_DNA"/>
</dbReference>
<dbReference type="Gene3D" id="3.10.100.10">
    <property type="entry name" value="Mannose-Binding Protein A, subunit A"/>
    <property type="match status" value="1"/>
</dbReference>
<evidence type="ECO:0000259" key="1">
    <source>
        <dbReference type="PROSITE" id="PS50041"/>
    </source>
</evidence>
<dbReference type="InterPro" id="IPR016187">
    <property type="entry name" value="CTDL_fold"/>
</dbReference>
<accession>A0A517U391</accession>
<dbReference type="SMART" id="SM00034">
    <property type="entry name" value="CLECT"/>
    <property type="match status" value="1"/>
</dbReference>
<evidence type="ECO:0000313" key="3">
    <source>
        <dbReference type="Proteomes" id="UP000317909"/>
    </source>
</evidence>
<dbReference type="SUPFAM" id="SSF56436">
    <property type="entry name" value="C-type lectin-like"/>
    <property type="match status" value="1"/>
</dbReference>
<dbReference type="KEGG" id="llh:I41_43030"/>
<organism evidence="2 3">
    <name type="scientific">Lacipirellula limnantheis</name>
    <dbReference type="NCBI Taxonomy" id="2528024"/>
    <lineage>
        <taxon>Bacteria</taxon>
        <taxon>Pseudomonadati</taxon>
        <taxon>Planctomycetota</taxon>
        <taxon>Planctomycetia</taxon>
        <taxon>Pirellulales</taxon>
        <taxon>Lacipirellulaceae</taxon>
        <taxon>Lacipirellula</taxon>
    </lineage>
</organism>
<dbReference type="PANTHER" id="PTHR22803">
    <property type="entry name" value="MANNOSE, PHOSPHOLIPASE, LECTIN RECEPTOR RELATED"/>
    <property type="match status" value="1"/>
</dbReference>
<dbReference type="InterPro" id="IPR050111">
    <property type="entry name" value="C-type_lectin/snaclec_domain"/>
</dbReference>
<reference evidence="2 3" key="1">
    <citation type="submission" date="2019-02" db="EMBL/GenBank/DDBJ databases">
        <title>Deep-cultivation of Planctomycetes and their phenomic and genomic characterization uncovers novel biology.</title>
        <authorList>
            <person name="Wiegand S."/>
            <person name="Jogler M."/>
            <person name="Boedeker C."/>
            <person name="Pinto D."/>
            <person name="Vollmers J."/>
            <person name="Rivas-Marin E."/>
            <person name="Kohn T."/>
            <person name="Peeters S.H."/>
            <person name="Heuer A."/>
            <person name="Rast P."/>
            <person name="Oberbeckmann S."/>
            <person name="Bunk B."/>
            <person name="Jeske O."/>
            <person name="Meyerdierks A."/>
            <person name="Storesund J.E."/>
            <person name="Kallscheuer N."/>
            <person name="Luecker S."/>
            <person name="Lage O.M."/>
            <person name="Pohl T."/>
            <person name="Merkel B.J."/>
            <person name="Hornburger P."/>
            <person name="Mueller R.-W."/>
            <person name="Bruemmer F."/>
            <person name="Labrenz M."/>
            <person name="Spormann A.M."/>
            <person name="Op den Camp H."/>
            <person name="Overmann J."/>
            <person name="Amann R."/>
            <person name="Jetten M.S.M."/>
            <person name="Mascher T."/>
            <person name="Medema M.H."/>
            <person name="Devos D.P."/>
            <person name="Kaster A.-K."/>
            <person name="Ovreas L."/>
            <person name="Rohde M."/>
            <person name="Galperin M.Y."/>
            <person name="Jogler C."/>
        </authorList>
    </citation>
    <scope>NUCLEOTIDE SEQUENCE [LARGE SCALE GENOMIC DNA]</scope>
    <source>
        <strain evidence="2 3">I41</strain>
    </source>
</reference>
<dbReference type="Proteomes" id="UP000317909">
    <property type="component" value="Chromosome"/>
</dbReference>
<dbReference type="RefSeq" id="WP_168207053.1">
    <property type="nucleotide sequence ID" value="NZ_CP036339.1"/>
</dbReference>
<dbReference type="InterPro" id="IPR001304">
    <property type="entry name" value="C-type_lectin-like"/>
</dbReference>
<dbReference type="InterPro" id="IPR016186">
    <property type="entry name" value="C-type_lectin-like/link_sf"/>
</dbReference>
<dbReference type="Pfam" id="PF07589">
    <property type="entry name" value="PEP-CTERM"/>
    <property type="match status" value="1"/>
</dbReference>
<protein>
    <submittedName>
        <fullName evidence="2">Lectin C-type domain protein</fullName>
    </submittedName>
</protein>
<keyword evidence="3" id="KW-1185">Reference proteome</keyword>
<dbReference type="PROSITE" id="PS50041">
    <property type="entry name" value="C_TYPE_LECTIN_2"/>
    <property type="match status" value="1"/>
</dbReference>
<feature type="domain" description="C-type lectin" evidence="1">
    <location>
        <begin position="81"/>
        <end position="168"/>
    </location>
</feature>
<sequence>MLLRHSELRNRKRTQVAAAVTLGLGLCGLVDQADAGGLFSGQFGTGNTWNVYERIEAVLTFEEAWQYALKAPNPTGGPGTGHLVVMGSAAENAFVNANAPGDRWIGLTDRFGLAPGATESNDTADKLTMGWAWANGEPFTYQNWNPGEPNDAGGEDAGQMVSNGGWNDNGSGYDADQPAVDPNGRSDGEGQAAFGYAIEWDTNLATQPSLPPSRPNPHALTRVFPSPLTRLPGPNGTASAFGVREVRDVGGVKNARAGVAQIASGVGTLVDGTAPRIDLRDPETNGGNTGAVTGTELPFLSHVAGVEDNDVQTVIKGTFQVPAGQGGLYTFNAHSDDGFAMRILSQSTPSSPLVQHKFADAKNGYVDEDGSLVYMTPTGDSNTQGIINLAPGTYDVEFTSYENGGGAYWELSTARGDFVNPTPNVSAQYILLGDPSSKAQSGASQPVRMVGNATVDNYSGATADIPDAIAQSQFITPSATGSFNEVILSDGGPADICCGRPGANLPAAQVNKFPIVTNPDFPDFWTKVNGTFEVLNTDGLPGETLTFSLQSDDNSAFHIIGQDFTGVSDFNGDDDATLTDLDGSGDLWFSADIGNTGNVNSFGKITLPEGTYSFEAFHRQGTGDAGLEVWAAAGDYLATGFDAAKFFPLSAESLPGNTLAANTGLALVAGPGAGPTTVGGDFNLDGKVDGADFLVWQRGGSPNPLSPADLATWKGSYGSATPVVGAVPEPASIGLALAAAGLVAGCARRRRS</sequence>
<proteinExistence type="predicted"/>